<protein>
    <submittedName>
        <fullName evidence="1">Uncharacterized protein</fullName>
    </submittedName>
</protein>
<dbReference type="Proteomes" id="UP001148737">
    <property type="component" value="Unassembled WGS sequence"/>
</dbReference>
<dbReference type="EMBL" id="JANAKD010000701">
    <property type="protein sequence ID" value="KAJ3490179.1"/>
    <property type="molecule type" value="Genomic_DNA"/>
</dbReference>
<accession>A0ACC1QT01</accession>
<proteinExistence type="predicted"/>
<evidence type="ECO:0000313" key="2">
    <source>
        <dbReference type="Proteomes" id="UP001148737"/>
    </source>
</evidence>
<keyword evidence="2" id="KW-1185">Reference proteome</keyword>
<organism evidence="1 2">
    <name type="scientific">Lecanicillium saksenae</name>
    <dbReference type="NCBI Taxonomy" id="468837"/>
    <lineage>
        <taxon>Eukaryota</taxon>
        <taxon>Fungi</taxon>
        <taxon>Dikarya</taxon>
        <taxon>Ascomycota</taxon>
        <taxon>Pezizomycotina</taxon>
        <taxon>Sordariomycetes</taxon>
        <taxon>Hypocreomycetidae</taxon>
        <taxon>Hypocreales</taxon>
        <taxon>Cordycipitaceae</taxon>
        <taxon>Lecanicillium</taxon>
    </lineage>
</organism>
<name>A0ACC1QT01_9HYPO</name>
<reference evidence="1" key="1">
    <citation type="submission" date="2022-07" db="EMBL/GenBank/DDBJ databases">
        <title>Genome Sequence of Lecanicillium saksenae.</title>
        <authorList>
            <person name="Buettner E."/>
        </authorList>
    </citation>
    <scope>NUCLEOTIDE SEQUENCE</scope>
    <source>
        <strain evidence="1">VT-O1</strain>
    </source>
</reference>
<sequence>MHRACTDSRVVGGESFDITGEWSMTSNVDWHDDGFFKKWFTAQQQLYESPGMSGWVFWTWKTELNDPRWTYSYATSLKYVPTDAAGLEHNVYQDSVQIMSIHHLEEIWSVTRDSLGLHIRWNDARLIIQLNRASDTSSHPLENSFIERYNAASYDEDYEAAEALFDEILDAIVKAGRQRFDELAPPPPPPTGGTGRLVCENTPTTEGSFPDPFGPFQLLLSENCGLPRYSTKDIRVLENLANNGYIARVEVDGQVMCWKTGDIKGLDAAQGELDGLGKISASGCASTLRVPKLLGLVQNGNTERVAGILLEYIPAADSWELSTLGRIDSPSSIAEIRRKKWVSQVQETVHQLHEMGVIWGDGKASNVLIHRDSDDAWIIDFGGGWTDGWLDRELSGTIEGDATVVRKIFELLDV</sequence>
<gene>
    <name evidence="1" type="ORF">NLG97_g5844</name>
</gene>
<comment type="caution">
    <text evidence="1">The sequence shown here is derived from an EMBL/GenBank/DDBJ whole genome shotgun (WGS) entry which is preliminary data.</text>
</comment>
<evidence type="ECO:0000313" key="1">
    <source>
        <dbReference type="EMBL" id="KAJ3490179.1"/>
    </source>
</evidence>